<accession>A0A1X6MR42</accession>
<evidence type="ECO:0008006" key="10">
    <source>
        <dbReference type="Google" id="ProtNLM"/>
    </source>
</evidence>
<feature type="transmembrane region" description="Helical" evidence="7">
    <location>
        <begin position="322"/>
        <end position="339"/>
    </location>
</feature>
<keyword evidence="4 7" id="KW-1133">Transmembrane helix</keyword>
<keyword evidence="3 7" id="KW-0812">Transmembrane</keyword>
<evidence type="ECO:0000256" key="2">
    <source>
        <dbReference type="ARBA" id="ARBA00022448"/>
    </source>
</evidence>
<evidence type="ECO:0000256" key="7">
    <source>
        <dbReference type="SAM" id="Phobius"/>
    </source>
</evidence>
<evidence type="ECO:0000256" key="3">
    <source>
        <dbReference type="ARBA" id="ARBA00022692"/>
    </source>
</evidence>
<keyword evidence="5 7" id="KW-0472">Membrane</keyword>
<dbReference type="OrthoDB" id="2962993at2759"/>
<evidence type="ECO:0000313" key="8">
    <source>
        <dbReference type="EMBL" id="OSX58652.1"/>
    </source>
</evidence>
<keyword evidence="9" id="KW-1185">Reference proteome</keyword>
<sequence length="822" mass="91283">MSFVEDNEKRALASPQVSVESAETATVDRRRVLRKLDWHLLPFVSLLYLLSFLDRTNIGNAKVAGLTTDLKLTGLQYNLCSAIFFLLMDPYSVLDSLLLFRNTIVRNTFSHLSAAFNGDVRRNMAMKFLKPSRWIPLIMFCWGIVMVCMAFVKDFSGLLAARIFLGLAESGLFPGVTFYLCLWYPRGAQAQRMSLFLSAATVAGAFGGILAFGIEKMDGVGGLHGWSWIAWRLTDNQFILEGLVTIIVSAVSYFFMYDYPETAGFLTSVEKQWLVETLREDTANSSKGFKWKFLLQALRDPHSYLMVAAWIYSDHWRTRGPFVLAGTLTALVGYVVLYATKASVAGYIGTVIASCGLFPAVACVLAWTGGNFSGDVKRGVVIAMVIGIGNLGGIASSFIYLPQDSPRYHPGHATDIACLCVSSILIVVAMLEFSRLNAKRNEQCSKEGIHTDRAEEFHELGDQSPLFRPGRIMSKRGHVTFKACVYTARGDLSAPSIIVGNEASTLIFEDATASERNTRFLTTRLLTWPSDPFITVHDSKVCKKSQGTLSYSTTATKTALHEDTGSAVELQLKATFGSRWVMVSMSPGFGVTSMQTYLWWRHYPRDPLQIRLVVWSLLIHMIYYYLVINYNSPEALTKSVWSFDVSALETGHDHFDIPLILLSGVRLGKSILLVTARMFQIQVLDKLPDAMAPYVGTGMGSGSIADCIITASLVYYLRDHKTGFNSTRRRLNFRKAHRGRGVTDEESSIPLSSMRAGEGDRSFSKRDSSAVAPVVHVMTTTITDAPDADGDKKPTPLDYHFTHAIVDDVSDMGMYKRDQDRV</sequence>
<protein>
    <recommendedName>
        <fullName evidence="10">Major facilitator superfamily (MFS) profile domain-containing protein</fullName>
    </recommendedName>
</protein>
<dbReference type="PANTHER" id="PTHR43791">
    <property type="entry name" value="PERMEASE-RELATED"/>
    <property type="match status" value="1"/>
</dbReference>
<dbReference type="InterPro" id="IPR036259">
    <property type="entry name" value="MFS_trans_sf"/>
</dbReference>
<dbReference type="Proteomes" id="UP000194127">
    <property type="component" value="Unassembled WGS sequence"/>
</dbReference>
<comment type="subcellular location">
    <subcellularLocation>
        <location evidence="1">Membrane</location>
        <topology evidence="1">Multi-pass membrane protein</topology>
    </subcellularLocation>
</comment>
<feature type="transmembrane region" description="Helical" evidence="7">
    <location>
        <begin position="134"/>
        <end position="152"/>
    </location>
</feature>
<gene>
    <name evidence="8" type="ORF">POSPLADRAFT_1153138</name>
</gene>
<organism evidence="8 9">
    <name type="scientific">Postia placenta MAD-698-R-SB12</name>
    <dbReference type="NCBI Taxonomy" id="670580"/>
    <lineage>
        <taxon>Eukaryota</taxon>
        <taxon>Fungi</taxon>
        <taxon>Dikarya</taxon>
        <taxon>Basidiomycota</taxon>
        <taxon>Agaricomycotina</taxon>
        <taxon>Agaricomycetes</taxon>
        <taxon>Polyporales</taxon>
        <taxon>Adustoporiaceae</taxon>
        <taxon>Rhodonia</taxon>
    </lineage>
</organism>
<proteinExistence type="predicted"/>
<dbReference type="Gene3D" id="1.20.1250.20">
    <property type="entry name" value="MFS general substrate transporter like domains"/>
    <property type="match status" value="1"/>
</dbReference>
<feature type="transmembrane region" description="Helical" evidence="7">
    <location>
        <begin position="612"/>
        <end position="628"/>
    </location>
</feature>
<dbReference type="STRING" id="670580.A0A1X6MR42"/>
<dbReference type="GO" id="GO:0016020">
    <property type="term" value="C:membrane"/>
    <property type="evidence" value="ECO:0007669"/>
    <property type="project" value="UniProtKB-SubCell"/>
</dbReference>
<feature type="transmembrane region" description="Helical" evidence="7">
    <location>
        <begin position="413"/>
        <end position="431"/>
    </location>
</feature>
<feature type="transmembrane region" description="Helical" evidence="7">
    <location>
        <begin position="379"/>
        <end position="401"/>
    </location>
</feature>
<feature type="transmembrane region" description="Helical" evidence="7">
    <location>
        <begin position="194"/>
        <end position="214"/>
    </location>
</feature>
<evidence type="ECO:0000256" key="4">
    <source>
        <dbReference type="ARBA" id="ARBA00022989"/>
    </source>
</evidence>
<name>A0A1X6MR42_9APHY</name>
<feature type="transmembrane region" description="Helical" evidence="7">
    <location>
        <begin position="345"/>
        <end position="367"/>
    </location>
</feature>
<dbReference type="Pfam" id="PF07690">
    <property type="entry name" value="MFS_1"/>
    <property type="match status" value="1"/>
</dbReference>
<feature type="compositionally biased region" description="Basic and acidic residues" evidence="6">
    <location>
        <begin position="757"/>
        <end position="766"/>
    </location>
</feature>
<evidence type="ECO:0000256" key="5">
    <source>
        <dbReference type="ARBA" id="ARBA00023136"/>
    </source>
</evidence>
<feature type="region of interest" description="Disordered" evidence="6">
    <location>
        <begin position="738"/>
        <end position="766"/>
    </location>
</feature>
<feature type="transmembrane region" description="Helical" evidence="7">
    <location>
        <begin position="238"/>
        <end position="256"/>
    </location>
</feature>
<evidence type="ECO:0000313" key="9">
    <source>
        <dbReference type="Proteomes" id="UP000194127"/>
    </source>
</evidence>
<dbReference type="InterPro" id="IPR011701">
    <property type="entry name" value="MFS"/>
</dbReference>
<keyword evidence="2" id="KW-0813">Transport</keyword>
<dbReference type="EMBL" id="KZ110604">
    <property type="protein sequence ID" value="OSX58652.1"/>
    <property type="molecule type" value="Genomic_DNA"/>
</dbReference>
<feature type="transmembrane region" description="Helical" evidence="7">
    <location>
        <begin position="158"/>
        <end position="182"/>
    </location>
</feature>
<dbReference type="AlphaFoldDB" id="A0A1X6MR42"/>
<dbReference type="GO" id="GO:0022857">
    <property type="term" value="F:transmembrane transporter activity"/>
    <property type="evidence" value="ECO:0007669"/>
    <property type="project" value="InterPro"/>
</dbReference>
<evidence type="ECO:0000256" key="1">
    <source>
        <dbReference type="ARBA" id="ARBA00004141"/>
    </source>
</evidence>
<dbReference type="GeneID" id="36331665"/>
<reference evidence="8 9" key="1">
    <citation type="submission" date="2017-04" db="EMBL/GenBank/DDBJ databases">
        <title>Genome Sequence of the Model Brown-Rot Fungus Postia placenta SB12.</title>
        <authorList>
            <consortium name="DOE Joint Genome Institute"/>
            <person name="Gaskell J."/>
            <person name="Kersten P."/>
            <person name="Larrondo L.F."/>
            <person name="Canessa P."/>
            <person name="Martinez D."/>
            <person name="Hibbett D."/>
            <person name="Schmoll M."/>
            <person name="Kubicek C.P."/>
            <person name="Martinez A.T."/>
            <person name="Yadav J."/>
            <person name="Master E."/>
            <person name="Magnuson J.K."/>
            <person name="James T."/>
            <person name="Yaver D."/>
            <person name="Berka R."/>
            <person name="Labutti K."/>
            <person name="Lipzen A."/>
            <person name="Aerts A."/>
            <person name="Barry K."/>
            <person name="Henrissat B."/>
            <person name="Blanchette R."/>
            <person name="Grigoriev I."/>
            <person name="Cullen D."/>
        </authorList>
    </citation>
    <scope>NUCLEOTIDE SEQUENCE [LARGE SCALE GENOMIC DNA]</scope>
    <source>
        <strain evidence="8 9">MAD-698-R-SB12</strain>
    </source>
</reference>
<evidence type="ECO:0000256" key="6">
    <source>
        <dbReference type="SAM" id="MobiDB-lite"/>
    </source>
</evidence>
<dbReference type="RefSeq" id="XP_024335446.1">
    <property type="nucleotide sequence ID" value="XM_024486716.1"/>
</dbReference>
<dbReference type="SUPFAM" id="SSF103473">
    <property type="entry name" value="MFS general substrate transporter"/>
    <property type="match status" value="1"/>
</dbReference>
<dbReference type="PANTHER" id="PTHR43791:SF19">
    <property type="entry name" value="TRANSPORTER, PUTATIVE (AFU_ORTHOLOGUE AFUA_1G01812)-RELATED"/>
    <property type="match status" value="1"/>
</dbReference>